<comment type="subcellular location">
    <subcellularLocation>
        <location evidence="1">Nucleus</location>
        <location evidence="1">Nucleolus</location>
    </subcellularLocation>
</comment>
<reference evidence="8" key="1">
    <citation type="submission" date="2013-03" db="EMBL/GenBank/DDBJ databases">
        <title>The Genome Sequence of Anopheles dirus WRAIR2.</title>
        <authorList>
            <consortium name="The Broad Institute Genomics Platform"/>
            <person name="Neafsey D.E."/>
            <person name="Walton C."/>
            <person name="Walker B."/>
            <person name="Young S.K."/>
            <person name="Zeng Q."/>
            <person name="Gargeya S."/>
            <person name="Fitzgerald M."/>
            <person name="Haas B."/>
            <person name="Abouelleil A."/>
            <person name="Allen A.W."/>
            <person name="Alvarado L."/>
            <person name="Arachchi H.M."/>
            <person name="Berlin A.M."/>
            <person name="Chapman S.B."/>
            <person name="Gainer-Dewar J."/>
            <person name="Goldberg J."/>
            <person name="Griggs A."/>
            <person name="Gujja S."/>
            <person name="Hansen M."/>
            <person name="Howarth C."/>
            <person name="Imamovic A."/>
            <person name="Ireland A."/>
            <person name="Larimer J."/>
            <person name="McCowan C."/>
            <person name="Murphy C."/>
            <person name="Pearson M."/>
            <person name="Poon T.W."/>
            <person name="Priest M."/>
            <person name="Roberts A."/>
            <person name="Saif S."/>
            <person name="Shea T."/>
            <person name="Sisk P."/>
            <person name="Sykes S."/>
            <person name="Wortman J."/>
            <person name="Nusbaum C."/>
            <person name="Birren B."/>
        </authorList>
    </citation>
    <scope>NUCLEOTIDE SEQUENCE [LARGE SCALE GENOMIC DNA]</scope>
    <source>
        <strain evidence="8">WRAIR2</strain>
    </source>
</reference>
<dbReference type="CDD" id="cd05693">
    <property type="entry name" value="S1_Rrp5_repeat_hs1_sc1"/>
    <property type="match status" value="1"/>
</dbReference>
<evidence type="ECO:0000256" key="5">
    <source>
        <dbReference type="SAM" id="MobiDB-lite"/>
    </source>
</evidence>
<dbReference type="SUPFAM" id="SSF50249">
    <property type="entry name" value="Nucleic acid-binding proteins"/>
    <property type="match status" value="1"/>
</dbReference>
<evidence type="ECO:0000256" key="2">
    <source>
        <dbReference type="ARBA" id="ARBA00022552"/>
    </source>
</evidence>
<feature type="region of interest" description="Disordered" evidence="5">
    <location>
        <begin position="1151"/>
        <end position="1218"/>
    </location>
</feature>
<dbReference type="InterPro" id="IPR003029">
    <property type="entry name" value="S1_domain"/>
</dbReference>
<evidence type="ECO:0000313" key="7">
    <source>
        <dbReference type="EnsemblMetazoa" id="ADIR002625-PA"/>
    </source>
</evidence>
<dbReference type="SMART" id="SM00316">
    <property type="entry name" value="S1"/>
    <property type="match status" value="5"/>
</dbReference>
<feature type="region of interest" description="Disordered" evidence="5">
    <location>
        <begin position="1043"/>
        <end position="1076"/>
    </location>
</feature>
<dbReference type="SMART" id="SM00386">
    <property type="entry name" value="HAT"/>
    <property type="match status" value="4"/>
</dbReference>
<feature type="compositionally biased region" description="Acidic residues" evidence="5">
    <location>
        <begin position="1004"/>
        <end position="1016"/>
    </location>
</feature>
<keyword evidence="3" id="KW-0677">Repeat</keyword>
<protein>
    <recommendedName>
        <fullName evidence="6">S1 motif domain-containing protein</fullName>
    </recommendedName>
</protein>
<dbReference type="EnsemblMetazoa" id="ADIR002625-RA">
    <property type="protein sequence ID" value="ADIR002625-PA"/>
    <property type="gene ID" value="ADIR002625"/>
</dbReference>
<feature type="region of interest" description="Disordered" evidence="5">
    <location>
        <begin position="984"/>
        <end position="1029"/>
    </location>
</feature>
<sequence>MVFVEPAFPRGKIQPERGEVAREKKQRAPKDNYGAATVQDEKARRLRPKERRRAMQGDNEVEEEETEQSTSAPMLSMNLIQEGMLVLGCVKRIVRMDLEVTLPGRLRGIVPVTSISDAYSNRLQTMIHYQTDDCPMLNQLYAEGDLVYVKVVRKQKQHPQLVLSLKPTDLHSELTANQLVQGLLLAATIVVREDHGYTMDTGVRNVRAFMPFKYVNNNPTDVGRNLVCVIESVKETGTGATVILQACRPDEPRQLCVEEATMETIMPGSQVTFTVGEPVKFGLGGMIFEDTVPAFVNSQLLTKVTITPEKYTMFQMLPATLLYVLPLTKQVFVSLVPYPNNRAAKPENLIPTGSVIDRAVVKSVDNMGVWLLMEKQRALLPRSTILRQQAGELGNFEESTVMAKYLPNQRYRVRVVHYDPLERTYIVTDNLESCAAERIQSPQDVIIGQTYKCLVHSVNDDGVFVVLDDVKGSVSKVLLDRNVPLKRGEKSLLRAVCHENGRPYVRFTNHPQLLHESVSILSSWDQLEAPDLRDQSFHGVVNKITCQYFIITFFNNMHGILRRNIHDNDLSKISKLQCGVVERFAVRSFNRKEDRIELWLPMSKECDKPMQVQGIEQATVSCVHATGVEVQTEANETGTIALECFSEFGEHNPLHVRLLQEGEPLTVIKLGPGSQFSVRCATYLKQHLQSVENVHVGDLLKASCFTVNGKLYAHLLLRNYTEPIEVRTEEYCKQAVEEGSIIMARVTHLSKSPKNDGWRLVVSTDLKDVCPRGVKDVHTFVASYLEDVENLLQRYRVRKHFPFASYTIGQEVMCTIESIVPDSNKMAVEVSGTGPSDVVAKGIAVTVLSDSSSEYRVGAKLPGRVVWLDVERKLVHVCVDEPLFNRIQLAKSKEKQAVANDDGVGYWVLFSNRYVHVCCRKKGPSGPLVIVPAKHHYNDFTPHRLTGRKIILRYMTPLKKLTFGLDKQSYELYSSYHCEPIPDERIKDDLDESGDGNENSYDIDSNEENGMDDNDNDNAPKASQPMKSQLVKRKMGNGISELKAKKLKKNSQKPAKQLSSAEKSLAPTLKKNKKKSLASMNTMEELVEEKVAKKKKQTGSVSVVLKKPQVVPQEKKKKKNAKRTPFLIDQLDGATDVFFIHQLDGAEELQLGGKQSGARKRKHTSVGGSSSGLPGATNFWDSTPVYKRAAADSSDDDASDDGEDGQHETGPKKRTTAKERFEAMKQEEQRLRKIEEELANPSLDPHTPDQFDRLLLAQPNNSMLWIRYMVFHMESAELEKARAVGRKALKAIHFREETERLNVWIALLNLELRYETVDAFKQVLQEAIQYNDAYKVYERTLDILIDCEKHAEVREILELLLRKFRKQTDMWFLVADAWYRIGQGSKVKPLLSQALKSLPTRDHIPLIVKFAFLHNRNSNRDEAHLLFEQILTSYPKRTDIWSQYVDMLVKDNLVENARQILERAIMQRLPMKNMKTLYTKFVNFEEKHGDRDRVRRVKQMASDYVQAQLNNAGVSVKRTE</sequence>
<keyword evidence="2" id="KW-0698">rRNA processing</keyword>
<feature type="compositionally biased region" description="Basic and acidic residues" evidence="5">
    <location>
        <begin position="1204"/>
        <end position="1218"/>
    </location>
</feature>
<dbReference type="Proteomes" id="UP000075884">
    <property type="component" value="Unassembled WGS sequence"/>
</dbReference>
<dbReference type="InterPro" id="IPR055430">
    <property type="entry name" value="HAT_Syf1_CNRKL1_C"/>
</dbReference>
<dbReference type="InterPro" id="IPR003107">
    <property type="entry name" value="HAT"/>
</dbReference>
<evidence type="ECO:0000259" key="6">
    <source>
        <dbReference type="PROSITE" id="PS50126"/>
    </source>
</evidence>
<dbReference type="PROSITE" id="PS50126">
    <property type="entry name" value="S1"/>
    <property type="match status" value="1"/>
</dbReference>
<dbReference type="InterPro" id="IPR011990">
    <property type="entry name" value="TPR-like_helical_dom_sf"/>
</dbReference>
<dbReference type="VEuPathDB" id="VectorBase:ADIR002625"/>
<dbReference type="STRING" id="7168.A0A182N4R0"/>
<keyword evidence="8" id="KW-1185">Reference proteome</keyword>
<dbReference type="InterPro" id="IPR045209">
    <property type="entry name" value="Rrp5"/>
</dbReference>
<dbReference type="GO" id="GO:0032040">
    <property type="term" value="C:small-subunit processome"/>
    <property type="evidence" value="ECO:0007669"/>
    <property type="project" value="TreeGrafter"/>
</dbReference>
<dbReference type="InterPro" id="IPR048059">
    <property type="entry name" value="Rrp5_S1_rpt_hs1_sc1"/>
</dbReference>
<organism evidence="7 8">
    <name type="scientific">Anopheles dirus</name>
    <dbReference type="NCBI Taxonomy" id="7168"/>
    <lineage>
        <taxon>Eukaryota</taxon>
        <taxon>Metazoa</taxon>
        <taxon>Ecdysozoa</taxon>
        <taxon>Arthropoda</taxon>
        <taxon>Hexapoda</taxon>
        <taxon>Insecta</taxon>
        <taxon>Pterygota</taxon>
        <taxon>Neoptera</taxon>
        <taxon>Endopterygota</taxon>
        <taxon>Diptera</taxon>
        <taxon>Nematocera</taxon>
        <taxon>Culicoidea</taxon>
        <taxon>Culicidae</taxon>
        <taxon>Anophelinae</taxon>
        <taxon>Anopheles</taxon>
    </lineage>
</organism>
<dbReference type="Pfam" id="PF23231">
    <property type="entry name" value="HAT_Syf1_CNRKL1_C"/>
    <property type="match status" value="1"/>
</dbReference>
<feature type="region of interest" description="Disordered" evidence="5">
    <location>
        <begin position="1"/>
        <end position="73"/>
    </location>
</feature>
<dbReference type="GO" id="GO:0006364">
    <property type="term" value="P:rRNA processing"/>
    <property type="evidence" value="ECO:0007669"/>
    <property type="project" value="UniProtKB-KW"/>
</dbReference>
<dbReference type="PANTHER" id="PTHR23270:SF10">
    <property type="entry name" value="PROTEIN RRP5 HOMOLOG"/>
    <property type="match status" value="1"/>
</dbReference>
<evidence type="ECO:0000256" key="1">
    <source>
        <dbReference type="ARBA" id="ARBA00004604"/>
    </source>
</evidence>
<feature type="compositionally biased region" description="Acidic residues" evidence="5">
    <location>
        <begin position="1193"/>
        <end position="1203"/>
    </location>
</feature>
<proteinExistence type="predicted"/>
<feature type="domain" description="S1 motif" evidence="6">
    <location>
        <begin position="83"/>
        <end position="166"/>
    </location>
</feature>
<feature type="compositionally biased region" description="Basic residues" evidence="5">
    <location>
        <begin position="44"/>
        <end position="54"/>
    </location>
</feature>
<evidence type="ECO:0000256" key="4">
    <source>
        <dbReference type="ARBA" id="ARBA00023242"/>
    </source>
</evidence>
<name>A0A182N4R0_9DIPT</name>
<dbReference type="InterPro" id="IPR012340">
    <property type="entry name" value="NA-bd_OB-fold"/>
</dbReference>
<evidence type="ECO:0000313" key="8">
    <source>
        <dbReference type="Proteomes" id="UP000075884"/>
    </source>
</evidence>
<dbReference type="Gene3D" id="1.25.40.10">
    <property type="entry name" value="Tetratricopeptide repeat domain"/>
    <property type="match status" value="2"/>
</dbReference>
<reference evidence="7" key="2">
    <citation type="submission" date="2020-05" db="UniProtKB">
        <authorList>
            <consortium name="EnsemblMetazoa"/>
        </authorList>
    </citation>
    <scope>IDENTIFICATION</scope>
    <source>
        <strain evidence="7">WRAIR2</strain>
    </source>
</reference>
<dbReference type="GO" id="GO:0003723">
    <property type="term" value="F:RNA binding"/>
    <property type="evidence" value="ECO:0007669"/>
    <property type="project" value="TreeGrafter"/>
</dbReference>
<dbReference type="SUPFAM" id="SSF48452">
    <property type="entry name" value="TPR-like"/>
    <property type="match status" value="1"/>
</dbReference>
<feature type="compositionally biased region" description="Basic and acidic residues" evidence="5">
    <location>
        <begin position="13"/>
        <end position="30"/>
    </location>
</feature>
<evidence type="ECO:0000256" key="3">
    <source>
        <dbReference type="ARBA" id="ARBA00022737"/>
    </source>
</evidence>
<keyword evidence="4" id="KW-0539">Nucleus</keyword>
<accession>A0A182N4R0</accession>
<dbReference type="Gene3D" id="2.40.50.140">
    <property type="entry name" value="Nucleic acid-binding proteins"/>
    <property type="match status" value="2"/>
</dbReference>
<dbReference type="PANTHER" id="PTHR23270">
    <property type="entry name" value="PROGRAMMED CELL DEATH PROTEIN 11 PRE-RRNA PROCESSING PROTEIN RRP5"/>
    <property type="match status" value="1"/>
</dbReference>